<keyword evidence="4 11" id="KW-0812">Transmembrane</keyword>
<dbReference type="InterPro" id="IPR013083">
    <property type="entry name" value="Znf_RING/FYVE/PHD"/>
</dbReference>
<dbReference type="EMBL" id="QXFZ01000986">
    <property type="protein sequence ID" value="KAE9099620.1"/>
    <property type="molecule type" value="Genomic_DNA"/>
</dbReference>
<dbReference type="PRINTS" id="PR00122">
    <property type="entry name" value="VACATPASE"/>
</dbReference>
<dbReference type="CDD" id="cd18175">
    <property type="entry name" value="ATP-synt_Vo_c_ATP6C_rpt1"/>
    <property type="match status" value="1"/>
</dbReference>
<keyword evidence="8 11" id="KW-0472">Membrane</keyword>
<evidence type="ECO:0000313" key="14">
    <source>
        <dbReference type="Proteomes" id="UP000441208"/>
    </source>
</evidence>
<dbReference type="Pfam" id="PF00137">
    <property type="entry name" value="ATP-synt_C"/>
    <property type="match status" value="2"/>
</dbReference>
<dbReference type="CDD" id="cd18176">
    <property type="entry name" value="ATP-synt_Vo_c_ATP6C_rpt2"/>
    <property type="match status" value="1"/>
</dbReference>
<keyword evidence="9" id="KW-0175">Coiled coil</keyword>
<evidence type="ECO:0000256" key="2">
    <source>
        <dbReference type="ARBA" id="ARBA00007296"/>
    </source>
</evidence>
<dbReference type="InterPro" id="IPR000245">
    <property type="entry name" value="ATPase_proteolipid_csu"/>
</dbReference>
<feature type="domain" description="V-ATPase proteolipid subunit C-like" evidence="12">
    <location>
        <begin position="133"/>
        <end position="192"/>
    </location>
</feature>
<feature type="domain" description="V-ATPase proteolipid subunit C-like" evidence="12">
    <location>
        <begin position="62"/>
        <end position="110"/>
    </location>
</feature>
<protein>
    <recommendedName>
        <fullName evidence="12">V-ATPase proteolipid subunit C-like domain-containing protein</fullName>
    </recommendedName>
</protein>
<feature type="transmembrane region" description="Helical" evidence="11">
    <location>
        <begin position="130"/>
        <end position="155"/>
    </location>
</feature>
<accession>A0A6A3RMB4</accession>
<feature type="transmembrane region" description="Helical" evidence="11">
    <location>
        <begin position="90"/>
        <end position="110"/>
    </location>
</feature>
<dbReference type="NCBIfam" id="TIGR01100">
    <property type="entry name" value="V_ATP_synt_C"/>
    <property type="match status" value="1"/>
</dbReference>
<gene>
    <name evidence="13" type="ORF">PF007_g15805</name>
</gene>
<dbReference type="InterPro" id="IPR002379">
    <property type="entry name" value="ATPase_proteolipid_c-like_dom"/>
</dbReference>
<evidence type="ECO:0000256" key="10">
    <source>
        <dbReference type="SAM" id="MobiDB-lite"/>
    </source>
</evidence>
<keyword evidence="3" id="KW-0813">Transport</keyword>
<dbReference type="Proteomes" id="UP000441208">
    <property type="component" value="Unassembled WGS sequence"/>
</dbReference>
<organism evidence="13 14">
    <name type="scientific">Phytophthora fragariae</name>
    <dbReference type="NCBI Taxonomy" id="53985"/>
    <lineage>
        <taxon>Eukaryota</taxon>
        <taxon>Sar</taxon>
        <taxon>Stramenopiles</taxon>
        <taxon>Oomycota</taxon>
        <taxon>Peronosporomycetes</taxon>
        <taxon>Peronosporales</taxon>
        <taxon>Peronosporaceae</taxon>
        <taxon>Phytophthora</taxon>
    </lineage>
</organism>
<keyword evidence="7" id="KW-0406">Ion transport</keyword>
<evidence type="ECO:0000256" key="5">
    <source>
        <dbReference type="ARBA" id="ARBA00022781"/>
    </source>
</evidence>
<dbReference type="Gene3D" id="1.20.120.610">
    <property type="entry name" value="lithium bound rotor ring of v- atpase"/>
    <property type="match status" value="1"/>
</dbReference>
<evidence type="ECO:0000256" key="1">
    <source>
        <dbReference type="ARBA" id="ARBA00004141"/>
    </source>
</evidence>
<dbReference type="InterPro" id="IPR011555">
    <property type="entry name" value="ATPase_proteolipid_su_C_euk"/>
</dbReference>
<comment type="subcellular location">
    <subcellularLocation>
        <location evidence="1">Membrane</location>
        <topology evidence="1">Multi-pass membrane protein</topology>
    </subcellularLocation>
</comment>
<dbReference type="GO" id="GO:0033179">
    <property type="term" value="C:proton-transporting V-type ATPase, V0 domain"/>
    <property type="evidence" value="ECO:0007669"/>
    <property type="project" value="InterPro"/>
</dbReference>
<evidence type="ECO:0000256" key="6">
    <source>
        <dbReference type="ARBA" id="ARBA00022989"/>
    </source>
</evidence>
<dbReference type="AlphaFoldDB" id="A0A6A3RMB4"/>
<comment type="caution">
    <text evidence="13">The sequence shown here is derived from an EMBL/GenBank/DDBJ whole genome shotgun (WGS) entry which is preliminary data.</text>
</comment>
<dbReference type="FunFam" id="1.20.120.610:FF:000001">
    <property type="entry name" value="V-type proton ATPase proteolipid subunit"/>
    <property type="match status" value="1"/>
</dbReference>
<dbReference type="InterPro" id="IPR035921">
    <property type="entry name" value="F/V-ATP_Csub_sf"/>
</dbReference>
<evidence type="ECO:0000256" key="7">
    <source>
        <dbReference type="ARBA" id="ARBA00023065"/>
    </source>
</evidence>
<dbReference type="SUPFAM" id="SSF57850">
    <property type="entry name" value="RING/U-box"/>
    <property type="match status" value="1"/>
</dbReference>
<evidence type="ECO:0000256" key="8">
    <source>
        <dbReference type="ARBA" id="ARBA00023136"/>
    </source>
</evidence>
<dbReference type="PANTHER" id="PTHR10263">
    <property type="entry name" value="V-TYPE PROTON ATPASE PROTEOLIPID SUBUNIT"/>
    <property type="match status" value="1"/>
</dbReference>
<name>A0A6A3RMB4_9STRA</name>
<evidence type="ECO:0000256" key="9">
    <source>
        <dbReference type="SAM" id="Coils"/>
    </source>
</evidence>
<evidence type="ECO:0000256" key="3">
    <source>
        <dbReference type="ARBA" id="ARBA00022448"/>
    </source>
</evidence>
<keyword evidence="6 11" id="KW-1133">Transmembrane helix</keyword>
<feature type="coiled-coil region" evidence="9">
    <location>
        <begin position="241"/>
        <end position="328"/>
    </location>
</feature>
<feature type="region of interest" description="Disordered" evidence="10">
    <location>
        <begin position="17"/>
        <end position="40"/>
    </location>
</feature>
<dbReference type="SUPFAM" id="SSF81333">
    <property type="entry name" value="F1F0 ATP synthase subunit C"/>
    <property type="match status" value="1"/>
</dbReference>
<evidence type="ECO:0000313" key="13">
    <source>
        <dbReference type="EMBL" id="KAE9099620.1"/>
    </source>
</evidence>
<dbReference type="Gene3D" id="3.30.40.10">
    <property type="entry name" value="Zinc/RING finger domain, C3HC4 (zinc finger)"/>
    <property type="match status" value="1"/>
</dbReference>
<comment type="similarity">
    <text evidence="2">Belongs to the V-ATPase proteolipid subunit family.</text>
</comment>
<proteinExistence type="inferred from homology"/>
<evidence type="ECO:0000256" key="11">
    <source>
        <dbReference type="SAM" id="Phobius"/>
    </source>
</evidence>
<dbReference type="GO" id="GO:0046961">
    <property type="term" value="F:proton-transporting ATPase activity, rotational mechanism"/>
    <property type="evidence" value="ECO:0007669"/>
    <property type="project" value="InterPro"/>
</dbReference>
<sequence length="643" mass="71988">MAILSKNWTCLLRLHPRNKVPSTSQSQEGGGRKTTTRTRLDSQQRFLPPTVTATSNKRHHDLGVAYGTAKTGVGIASMGVMRPDLAMRNIIPVVMAGVLGIYALIVAVIIQGSIDPPNGKAPKYGSYTGFAHLAAGLCCGLDGLMAGMVTGVVGDPGVRAVGQQEKLFVNTILVLIFAEALGLHGLIVALILLQKKSVGVSSGVRTMGTCGPCIAPQECERHKTLFLKLAEESKTALTTLGASLNDRIADLEQQSDDLQETNRELKEQSDELQKEKTQLAEQVDKLEASLREKREQLWDTIQDFRDEIKEKKKELQEGEDRQAEYRRMESLLREEVGSLQREVREQKESVSQAMRVLNEKDKVAAEAQTRLQETVEQLERRMRIKDAAIASLQQITLDQKTSFSQATRRFNEKTDKATKKNVRLKEKVAQLERRLEAESKAFEREREQLVQEVDKYRNDAQMQKEISCQNDTQEKLNLSLDNAMPQLRSLLSAYDRLRGNQQGKAAQGKTEAAVTKLGRAADQDMLQRLKEQEQAFDQERAQLLEQASDAAKTQLDVVQQSLMEREGLLTCPISLELFEFPVLTGCCGKTFSAKALRQAVNQSPLCPFCRGQLASTNANRDMTKLVELHRRERTIDYDRERPP</sequence>
<feature type="transmembrane region" description="Helical" evidence="11">
    <location>
        <begin position="167"/>
        <end position="193"/>
    </location>
</feature>
<keyword evidence="5" id="KW-0375">Hydrogen ion transport</keyword>
<evidence type="ECO:0000259" key="12">
    <source>
        <dbReference type="Pfam" id="PF00137"/>
    </source>
</evidence>
<reference evidence="13 14" key="1">
    <citation type="submission" date="2018-08" db="EMBL/GenBank/DDBJ databases">
        <title>Genomic investigation of the strawberry pathogen Phytophthora fragariae indicates pathogenicity is determined by transcriptional variation in three key races.</title>
        <authorList>
            <person name="Adams T.M."/>
            <person name="Armitage A.D."/>
            <person name="Sobczyk M.K."/>
            <person name="Bates H.J."/>
            <person name="Dunwell J.M."/>
            <person name="Nellist C.F."/>
            <person name="Harrison R.J."/>
        </authorList>
    </citation>
    <scope>NUCLEOTIDE SEQUENCE [LARGE SCALE GENOMIC DNA]</scope>
    <source>
        <strain evidence="13 14">NOV-71</strain>
    </source>
</reference>
<feature type="coiled-coil region" evidence="9">
    <location>
        <begin position="357"/>
        <end position="466"/>
    </location>
</feature>
<evidence type="ECO:0000256" key="4">
    <source>
        <dbReference type="ARBA" id="ARBA00022692"/>
    </source>
</evidence>